<evidence type="ECO:0000256" key="1">
    <source>
        <dbReference type="ARBA" id="ARBA00023157"/>
    </source>
</evidence>
<dbReference type="EMBL" id="JABFDY010000011">
    <property type="protein sequence ID" value="KAF7701215.1"/>
    <property type="molecule type" value="Genomic_DNA"/>
</dbReference>
<dbReference type="PROSITE" id="PS00290">
    <property type="entry name" value="IG_MHC"/>
    <property type="match status" value="1"/>
</dbReference>
<keyword evidence="3" id="KW-0393">Immunoglobulin domain</keyword>
<dbReference type="Pfam" id="PF07686">
    <property type="entry name" value="V-set"/>
    <property type="match status" value="1"/>
</dbReference>
<dbReference type="AlphaFoldDB" id="A0A8T0B5G1"/>
<organism evidence="7 8">
    <name type="scientific">Silurus meridionalis</name>
    <name type="common">Southern catfish</name>
    <name type="synonym">Silurus soldatovi meridionalis</name>
    <dbReference type="NCBI Taxonomy" id="175797"/>
    <lineage>
        <taxon>Eukaryota</taxon>
        <taxon>Metazoa</taxon>
        <taxon>Chordata</taxon>
        <taxon>Craniata</taxon>
        <taxon>Vertebrata</taxon>
        <taxon>Euteleostomi</taxon>
        <taxon>Actinopterygii</taxon>
        <taxon>Neopterygii</taxon>
        <taxon>Teleostei</taxon>
        <taxon>Ostariophysi</taxon>
        <taxon>Siluriformes</taxon>
        <taxon>Siluridae</taxon>
        <taxon>Silurus</taxon>
    </lineage>
</organism>
<dbReference type="InterPro" id="IPR013783">
    <property type="entry name" value="Ig-like_fold"/>
</dbReference>
<dbReference type="Proteomes" id="UP000606274">
    <property type="component" value="Unassembled WGS sequence"/>
</dbReference>
<sequence length="471" mass="52693">MLSRKLLCRLLVLQLLSSVITSEVNITVSNGETAFLPCPFQFPISNTSMKIGAKWIKDKALHLCTFSIENNTIHDHSCKPRFKVNIEGLAITGVENSDAGVYNCVMTRVIPPPAVDTFTILRLNVPSLTLQWINTTIVNCVELFCSVQSLKSQQVNFSWTRAGLYLHHTSSNISSTLTLCKPNWTDGDTIKCHANYSNKVIVTSISLPCNFGGCKKGEKTTKFKKQWIIIAVISTCAGLLFLCVLGFAIFKCKKRAAANGSIVYRNKIYENFTFSTTTINPVLNPQNAQLGATSNKRTSPSVSLVCVKGPNGAPTMLCASESFYPADLQQAWLKDGEYISYLNTSFTPTYKANLNTPQIIWNYRNNTNGSYNLTSYLHLPSNTAEQVMYHCWVNHSALSKPITVSISTTECTQQEVKFTGFVVRFIVVGTFFGLLIAISIFMEVYYQHFRSNLVYQQHELKQMHLLQERAL</sequence>
<evidence type="ECO:0000256" key="4">
    <source>
        <dbReference type="SAM" id="Phobius"/>
    </source>
</evidence>
<feature type="domain" description="Ig-like" evidence="6">
    <location>
        <begin position="300"/>
        <end position="407"/>
    </location>
</feature>
<name>A0A8T0B5G1_SILME</name>
<dbReference type="InterPro" id="IPR007110">
    <property type="entry name" value="Ig-like_dom"/>
</dbReference>
<keyword evidence="4" id="KW-0472">Membrane</keyword>
<evidence type="ECO:0000256" key="3">
    <source>
        <dbReference type="ARBA" id="ARBA00023319"/>
    </source>
</evidence>
<keyword evidence="4" id="KW-0812">Transmembrane</keyword>
<dbReference type="InterPro" id="IPR003006">
    <property type="entry name" value="Ig/MHC_CS"/>
</dbReference>
<keyword evidence="8" id="KW-1185">Reference proteome</keyword>
<feature type="transmembrane region" description="Helical" evidence="4">
    <location>
        <begin position="421"/>
        <end position="442"/>
    </location>
</feature>
<dbReference type="InterPro" id="IPR003599">
    <property type="entry name" value="Ig_sub"/>
</dbReference>
<dbReference type="InterPro" id="IPR003597">
    <property type="entry name" value="Ig_C1-set"/>
</dbReference>
<dbReference type="SMART" id="SM00409">
    <property type="entry name" value="IG"/>
    <property type="match status" value="1"/>
</dbReference>
<dbReference type="PROSITE" id="PS50835">
    <property type="entry name" value="IG_LIKE"/>
    <property type="match status" value="3"/>
</dbReference>
<dbReference type="SUPFAM" id="SSF48726">
    <property type="entry name" value="Immunoglobulin"/>
    <property type="match status" value="3"/>
</dbReference>
<evidence type="ECO:0000313" key="7">
    <source>
        <dbReference type="EMBL" id="KAF7701215.1"/>
    </source>
</evidence>
<feature type="domain" description="Ig-like" evidence="6">
    <location>
        <begin position="17"/>
        <end position="107"/>
    </location>
</feature>
<feature type="signal peptide" evidence="5">
    <location>
        <begin position="1"/>
        <end position="21"/>
    </location>
</feature>
<gene>
    <name evidence="7" type="ORF">HF521_002380</name>
</gene>
<comment type="caution">
    <text evidence="7">The sequence shown here is derived from an EMBL/GenBank/DDBJ whole genome shotgun (WGS) entry which is preliminary data.</text>
</comment>
<evidence type="ECO:0000256" key="2">
    <source>
        <dbReference type="ARBA" id="ARBA00023180"/>
    </source>
</evidence>
<keyword evidence="4" id="KW-1133">Transmembrane helix</keyword>
<proteinExistence type="predicted"/>
<dbReference type="InterPro" id="IPR051755">
    <property type="entry name" value="Ig-like_CS_Receptor"/>
</dbReference>
<keyword evidence="1" id="KW-1015">Disulfide bond</keyword>
<feature type="transmembrane region" description="Helical" evidence="4">
    <location>
        <begin position="227"/>
        <end position="250"/>
    </location>
</feature>
<reference evidence="7" key="1">
    <citation type="submission" date="2020-08" db="EMBL/GenBank/DDBJ databases">
        <title>Chromosome-level assembly of Southern catfish (Silurus meridionalis) provides insights into visual adaptation to the nocturnal and benthic lifestyles.</title>
        <authorList>
            <person name="Zhang Y."/>
            <person name="Wang D."/>
            <person name="Peng Z."/>
        </authorList>
    </citation>
    <scope>NUCLEOTIDE SEQUENCE</scope>
    <source>
        <strain evidence="7">SWU-2019-XX</strain>
        <tissue evidence="7">Muscle</tissue>
    </source>
</reference>
<protein>
    <recommendedName>
        <fullName evidence="6">Ig-like domain-containing protein</fullName>
    </recommendedName>
</protein>
<accession>A0A8T0B5G1</accession>
<dbReference type="InterPro" id="IPR036179">
    <property type="entry name" value="Ig-like_dom_sf"/>
</dbReference>
<keyword evidence="2" id="KW-0325">Glycoprotein</keyword>
<dbReference type="Gene3D" id="2.60.40.10">
    <property type="entry name" value="Immunoglobulins"/>
    <property type="match status" value="2"/>
</dbReference>
<dbReference type="PANTHER" id="PTHR19971">
    <property type="entry name" value="SIGNAL-REGULATORY PROTEIN BETA"/>
    <property type="match status" value="1"/>
</dbReference>
<keyword evidence="5" id="KW-0732">Signal</keyword>
<dbReference type="InterPro" id="IPR013106">
    <property type="entry name" value="Ig_V-set"/>
</dbReference>
<dbReference type="Pfam" id="PF07654">
    <property type="entry name" value="C1-set"/>
    <property type="match status" value="1"/>
</dbReference>
<evidence type="ECO:0000313" key="8">
    <source>
        <dbReference type="Proteomes" id="UP000606274"/>
    </source>
</evidence>
<evidence type="ECO:0000259" key="6">
    <source>
        <dbReference type="PROSITE" id="PS50835"/>
    </source>
</evidence>
<feature type="domain" description="Ig-like" evidence="6">
    <location>
        <begin position="113"/>
        <end position="208"/>
    </location>
</feature>
<feature type="chain" id="PRO_5035863738" description="Ig-like domain-containing protein" evidence="5">
    <location>
        <begin position="22"/>
        <end position="471"/>
    </location>
</feature>
<evidence type="ECO:0000256" key="5">
    <source>
        <dbReference type="SAM" id="SignalP"/>
    </source>
</evidence>